<dbReference type="Proteomes" id="UP000663829">
    <property type="component" value="Unassembled WGS sequence"/>
</dbReference>
<evidence type="ECO:0000313" key="2">
    <source>
        <dbReference type="EMBL" id="CAF0876336.1"/>
    </source>
</evidence>
<keyword evidence="5" id="KW-1185">Reference proteome</keyword>
<reference evidence="2" key="1">
    <citation type="submission" date="2021-02" db="EMBL/GenBank/DDBJ databases">
        <authorList>
            <person name="Nowell W R."/>
        </authorList>
    </citation>
    <scope>NUCLEOTIDE SEQUENCE</scope>
</reference>
<sequence length="91" mass="10580">MSGAKDRSKDGSRQNGKEKEMVESLFNMYSVSLLDMKYFTNKDDRVPFTRYRSCQDSTSIYEFEAQNLELQKSPMAQFKNQICLIVNVATF</sequence>
<dbReference type="EMBL" id="CAJNOK010000197">
    <property type="protein sequence ID" value="CAF0736326.1"/>
    <property type="molecule type" value="Genomic_DNA"/>
</dbReference>
<dbReference type="Proteomes" id="UP000677228">
    <property type="component" value="Unassembled WGS sequence"/>
</dbReference>
<evidence type="ECO:0000313" key="5">
    <source>
        <dbReference type="Proteomes" id="UP000663829"/>
    </source>
</evidence>
<dbReference type="EMBL" id="CAJNOQ010001204">
    <property type="protein sequence ID" value="CAF0876336.1"/>
    <property type="molecule type" value="Genomic_DNA"/>
</dbReference>
<name>A0A813XPN7_9BILA</name>
<dbReference type="OrthoDB" id="446890at2759"/>
<organism evidence="2 5">
    <name type="scientific">Didymodactylos carnosus</name>
    <dbReference type="NCBI Taxonomy" id="1234261"/>
    <lineage>
        <taxon>Eukaryota</taxon>
        <taxon>Metazoa</taxon>
        <taxon>Spiralia</taxon>
        <taxon>Gnathifera</taxon>
        <taxon>Rotifera</taxon>
        <taxon>Eurotatoria</taxon>
        <taxon>Bdelloidea</taxon>
        <taxon>Philodinida</taxon>
        <taxon>Philodinidae</taxon>
        <taxon>Didymodactylos</taxon>
    </lineage>
</organism>
<evidence type="ECO:0000313" key="4">
    <source>
        <dbReference type="EMBL" id="CAF3663163.1"/>
    </source>
</evidence>
<dbReference type="Proteomes" id="UP000681722">
    <property type="component" value="Unassembled WGS sequence"/>
</dbReference>
<proteinExistence type="predicted"/>
<dbReference type="AlphaFoldDB" id="A0A813XPN7"/>
<dbReference type="Gene3D" id="3.40.30.10">
    <property type="entry name" value="Glutaredoxin"/>
    <property type="match status" value="1"/>
</dbReference>
<gene>
    <name evidence="2" type="ORF">GPM918_LOCUS7371</name>
    <name evidence="1" type="ORF">OVA965_LOCUS1161</name>
    <name evidence="4" type="ORF">SRO942_LOCUS7371</name>
    <name evidence="3" type="ORF">TMI583_LOCUS1162</name>
</gene>
<evidence type="ECO:0000313" key="1">
    <source>
        <dbReference type="EMBL" id="CAF0736326.1"/>
    </source>
</evidence>
<dbReference type="EMBL" id="CAJOBA010000197">
    <property type="protein sequence ID" value="CAF3513051.1"/>
    <property type="molecule type" value="Genomic_DNA"/>
</dbReference>
<dbReference type="EMBL" id="CAJOBC010001204">
    <property type="protein sequence ID" value="CAF3663163.1"/>
    <property type="molecule type" value="Genomic_DNA"/>
</dbReference>
<comment type="caution">
    <text evidence="2">The sequence shown here is derived from an EMBL/GenBank/DDBJ whole genome shotgun (WGS) entry which is preliminary data.</text>
</comment>
<evidence type="ECO:0000313" key="3">
    <source>
        <dbReference type="EMBL" id="CAF3513051.1"/>
    </source>
</evidence>
<accession>A0A813XPN7</accession>
<dbReference type="Proteomes" id="UP000682733">
    <property type="component" value="Unassembled WGS sequence"/>
</dbReference>
<protein>
    <submittedName>
        <fullName evidence="2">Uncharacterized protein</fullName>
    </submittedName>
</protein>